<keyword evidence="1" id="KW-0812">Transmembrane</keyword>
<keyword evidence="1" id="KW-1133">Transmembrane helix</keyword>
<dbReference type="RefSeq" id="WP_089762517.1">
    <property type="nucleotide sequence ID" value="NZ_FNGO01000066.1"/>
</dbReference>
<sequence>MNNLNNKNGYALVIVILLITLFTILGVGFGNRFLSEVRTTTSNLDRRQAYLHAVAGAEYDGDEKCIEFKYNDSVEQYTYEEKNDCNNNLNQDELKYELTDDPKQAVIYINEGDSTSTAYLGDEDDYIDITVNLDGPPYRIER</sequence>
<feature type="transmembrane region" description="Helical" evidence="1">
    <location>
        <begin position="12"/>
        <end position="34"/>
    </location>
</feature>
<dbReference type="Proteomes" id="UP000199476">
    <property type="component" value="Unassembled WGS sequence"/>
</dbReference>
<protein>
    <submittedName>
        <fullName evidence="2">Uncharacterized protein</fullName>
    </submittedName>
</protein>
<proteinExistence type="predicted"/>
<evidence type="ECO:0000313" key="3">
    <source>
        <dbReference type="Proteomes" id="UP000199476"/>
    </source>
</evidence>
<name>A0A1G9U9L9_9FIRM</name>
<keyword evidence="3" id="KW-1185">Reference proteome</keyword>
<keyword evidence="1" id="KW-0472">Membrane</keyword>
<reference evidence="2 3" key="1">
    <citation type="submission" date="2016-10" db="EMBL/GenBank/DDBJ databases">
        <authorList>
            <person name="de Groot N.N."/>
        </authorList>
    </citation>
    <scope>NUCLEOTIDE SEQUENCE [LARGE SCALE GENOMIC DNA]</scope>
    <source>
        <strain evidence="2 3">SLAS-1</strain>
    </source>
</reference>
<gene>
    <name evidence="2" type="ORF">SAMN04488692_1662</name>
</gene>
<dbReference type="AlphaFoldDB" id="A0A1G9U9L9"/>
<dbReference type="EMBL" id="FNGO01000066">
    <property type="protein sequence ID" value="SDM56588.1"/>
    <property type="molecule type" value="Genomic_DNA"/>
</dbReference>
<organism evidence="2 3">
    <name type="scientific">Halarsenatibacter silvermanii</name>
    <dbReference type="NCBI Taxonomy" id="321763"/>
    <lineage>
        <taxon>Bacteria</taxon>
        <taxon>Bacillati</taxon>
        <taxon>Bacillota</taxon>
        <taxon>Clostridia</taxon>
        <taxon>Halanaerobiales</taxon>
        <taxon>Halarsenatibacteraceae</taxon>
        <taxon>Halarsenatibacter</taxon>
    </lineage>
</organism>
<evidence type="ECO:0000313" key="2">
    <source>
        <dbReference type="EMBL" id="SDM56588.1"/>
    </source>
</evidence>
<evidence type="ECO:0000256" key="1">
    <source>
        <dbReference type="SAM" id="Phobius"/>
    </source>
</evidence>
<accession>A0A1G9U9L9</accession>